<accession>A0ABT4IBN2</accession>
<sequence>MSKRYNEGIDTVRSLVYPFLAESAARKTIAIQNEQETIEDRASVTGSYDMRIPLIVSLELTSGCNLACTHCYASASPGRGEHLAESHAIATLQYLASNGTYSVLLTGGEPTMHPAFSHILSTASELMRLVRVATNLYSLPEPSLRAITDNDKVSVQTSIDGLSDTHNLIRGGNCAFEKTMHNVRLLAAAGKTVIVAMTANRLNWREVEQVVERCVDSGAAAFRLGLTFPVGRAAFSGLALDPVEVETLQRDWEGIVSRYSSPTFSLNRSEEAQDYQEISVSNNDIPSCGAGHLIAHICANGDINPCPMLRVRLGNIVTSALDDAFSGPLYPLPDDAASPGGSHCAGCELASMCGRCHAAAAAWSDGDDCWWRETDLGRHLLGVRH</sequence>
<evidence type="ECO:0000313" key="8">
    <source>
        <dbReference type="EMBL" id="MCZ0859133.1"/>
    </source>
</evidence>
<keyword evidence="3" id="KW-0949">S-adenosyl-L-methionine</keyword>
<comment type="caution">
    <text evidence="8">The sequence shown here is derived from an EMBL/GenBank/DDBJ whole genome shotgun (WGS) entry which is preliminary data.</text>
</comment>
<keyword evidence="5" id="KW-0408">Iron</keyword>
<dbReference type="SFLD" id="SFLDG01067">
    <property type="entry name" value="SPASM/twitch_domain_containing"/>
    <property type="match status" value="1"/>
</dbReference>
<dbReference type="PANTHER" id="PTHR11228">
    <property type="entry name" value="RADICAL SAM DOMAIN PROTEIN"/>
    <property type="match status" value="1"/>
</dbReference>
<comment type="cofactor">
    <cofactor evidence="1">
        <name>[4Fe-4S] cluster</name>
        <dbReference type="ChEBI" id="CHEBI:49883"/>
    </cofactor>
</comment>
<dbReference type="InterPro" id="IPR013785">
    <property type="entry name" value="Aldolase_TIM"/>
</dbReference>
<dbReference type="PROSITE" id="PS51918">
    <property type="entry name" value="RADICAL_SAM"/>
    <property type="match status" value="1"/>
</dbReference>
<evidence type="ECO:0000256" key="6">
    <source>
        <dbReference type="ARBA" id="ARBA00023014"/>
    </source>
</evidence>
<dbReference type="Proteomes" id="UP001072034">
    <property type="component" value="Unassembled WGS sequence"/>
</dbReference>
<gene>
    <name evidence="8" type="ORF">OHJ16_13900</name>
</gene>
<name>A0ABT4IBN2_9ACTO</name>
<dbReference type="PIRSF" id="PIRSF037420">
    <property type="entry name" value="PQQ_syn_pqqE"/>
    <property type="match status" value="1"/>
</dbReference>
<dbReference type="InterPro" id="IPR007197">
    <property type="entry name" value="rSAM"/>
</dbReference>
<evidence type="ECO:0000256" key="5">
    <source>
        <dbReference type="ARBA" id="ARBA00023004"/>
    </source>
</evidence>
<dbReference type="SFLD" id="SFLDS00029">
    <property type="entry name" value="Radical_SAM"/>
    <property type="match status" value="1"/>
</dbReference>
<protein>
    <submittedName>
        <fullName evidence="8">Radical SAM protein</fullName>
    </submittedName>
</protein>
<evidence type="ECO:0000256" key="4">
    <source>
        <dbReference type="ARBA" id="ARBA00022723"/>
    </source>
</evidence>
<evidence type="ECO:0000256" key="2">
    <source>
        <dbReference type="ARBA" id="ARBA00022485"/>
    </source>
</evidence>
<proteinExistence type="predicted"/>
<evidence type="ECO:0000256" key="3">
    <source>
        <dbReference type="ARBA" id="ARBA00022691"/>
    </source>
</evidence>
<dbReference type="EMBL" id="JAPTMY010000039">
    <property type="protein sequence ID" value="MCZ0859133.1"/>
    <property type="molecule type" value="Genomic_DNA"/>
</dbReference>
<evidence type="ECO:0000256" key="1">
    <source>
        <dbReference type="ARBA" id="ARBA00001966"/>
    </source>
</evidence>
<dbReference type="InterPro" id="IPR017200">
    <property type="entry name" value="PqqE-like"/>
</dbReference>
<evidence type="ECO:0000259" key="7">
    <source>
        <dbReference type="PROSITE" id="PS51918"/>
    </source>
</evidence>
<dbReference type="Gene3D" id="3.20.20.70">
    <property type="entry name" value="Aldolase class I"/>
    <property type="match status" value="1"/>
</dbReference>
<keyword evidence="2" id="KW-0004">4Fe-4S</keyword>
<keyword evidence="9" id="KW-1185">Reference proteome</keyword>
<organism evidence="8 9">
    <name type="scientific">Actinomyces israelii</name>
    <dbReference type="NCBI Taxonomy" id="1659"/>
    <lineage>
        <taxon>Bacteria</taxon>
        <taxon>Bacillati</taxon>
        <taxon>Actinomycetota</taxon>
        <taxon>Actinomycetes</taxon>
        <taxon>Actinomycetales</taxon>
        <taxon>Actinomycetaceae</taxon>
        <taxon>Actinomyces</taxon>
    </lineage>
</organism>
<reference evidence="8" key="1">
    <citation type="submission" date="2022-10" db="EMBL/GenBank/DDBJ databases">
        <title>Genome sequence of Actinomyces israelii ATCC 10048.</title>
        <authorList>
            <person name="Watt R.M."/>
            <person name="Tong W.M."/>
        </authorList>
    </citation>
    <scope>NUCLEOTIDE SEQUENCE</scope>
    <source>
        <strain evidence="8">ATCC 10048</strain>
    </source>
</reference>
<dbReference type="InterPro" id="IPR058240">
    <property type="entry name" value="rSAM_sf"/>
</dbReference>
<dbReference type="PANTHER" id="PTHR11228:SF7">
    <property type="entry name" value="PQQA PEPTIDE CYCLASE"/>
    <property type="match status" value="1"/>
</dbReference>
<dbReference type="SUPFAM" id="SSF102114">
    <property type="entry name" value="Radical SAM enzymes"/>
    <property type="match status" value="1"/>
</dbReference>
<keyword evidence="4" id="KW-0479">Metal-binding</keyword>
<keyword evidence="6" id="KW-0411">Iron-sulfur</keyword>
<dbReference type="Pfam" id="PF04055">
    <property type="entry name" value="Radical_SAM"/>
    <property type="match status" value="1"/>
</dbReference>
<dbReference type="SFLD" id="SFLDG01386">
    <property type="entry name" value="main_SPASM_domain-containing"/>
    <property type="match status" value="1"/>
</dbReference>
<dbReference type="InterPro" id="IPR050377">
    <property type="entry name" value="Radical_SAM_PqqE_MftC-like"/>
</dbReference>
<dbReference type="RefSeq" id="WP_268918413.1">
    <property type="nucleotide sequence ID" value="NZ_JAPTMY010000039.1"/>
</dbReference>
<evidence type="ECO:0000313" key="9">
    <source>
        <dbReference type="Proteomes" id="UP001072034"/>
    </source>
</evidence>
<feature type="domain" description="Radical SAM core" evidence="7">
    <location>
        <begin position="50"/>
        <end position="265"/>
    </location>
</feature>
<dbReference type="CDD" id="cd01335">
    <property type="entry name" value="Radical_SAM"/>
    <property type="match status" value="1"/>
</dbReference>